<evidence type="ECO:0000313" key="1">
    <source>
        <dbReference type="EMBL" id="WBO69625.1"/>
    </source>
</evidence>
<gene>
    <name evidence="1" type="ORF">O1G22_43565</name>
</gene>
<name>A0ABY7PIR4_9ACTN</name>
<geneLocation type="plasmid" evidence="1 2">
    <name>punmamed1</name>
</geneLocation>
<keyword evidence="2" id="KW-1185">Reference proteome</keyword>
<accession>A0ABY7PIR4</accession>
<evidence type="ECO:0000313" key="2">
    <source>
        <dbReference type="Proteomes" id="UP001212326"/>
    </source>
</evidence>
<proteinExistence type="predicted"/>
<reference evidence="1 2" key="1">
    <citation type="submission" date="2022-12" db="EMBL/GenBank/DDBJ databases">
        <title>HUAS 2-6.</title>
        <authorList>
            <person name="Mo P."/>
        </authorList>
    </citation>
    <scope>NUCLEOTIDE SEQUENCE [LARGE SCALE GENOMIC DNA]</scope>
    <source>
        <strain evidence="1 2">HUAS 2-6</strain>
        <plasmid evidence="1 2">punmamed1</plasmid>
    </source>
</reference>
<keyword evidence="1" id="KW-0614">Plasmid</keyword>
<sequence length="74" mass="7737">MIETNSRPAVHEVMMFSAGMARRPLVPPTARATEAMPAPAARPALLAALTIAFQRSSAVQSVTCSLTKTGQAAQ</sequence>
<dbReference type="Proteomes" id="UP001212326">
    <property type="component" value="Plasmid punmamed1"/>
</dbReference>
<protein>
    <submittedName>
        <fullName evidence="1">Uncharacterized protein</fullName>
    </submittedName>
</protein>
<dbReference type="EMBL" id="CP115301">
    <property type="protein sequence ID" value="WBO69625.1"/>
    <property type="molecule type" value="Genomic_DNA"/>
</dbReference>
<organism evidence="1 2">
    <name type="scientific">Streptomyces camelliae</name>
    <dbReference type="NCBI Taxonomy" id="3004093"/>
    <lineage>
        <taxon>Bacteria</taxon>
        <taxon>Bacillati</taxon>
        <taxon>Actinomycetota</taxon>
        <taxon>Actinomycetes</taxon>
        <taxon>Kitasatosporales</taxon>
        <taxon>Streptomycetaceae</taxon>
        <taxon>Streptomyces</taxon>
    </lineage>
</organism>